<protein>
    <submittedName>
        <fullName evidence="1 2">Uncharacterized protein</fullName>
    </submittedName>
</protein>
<dbReference type="Proteomes" id="UP000002051">
    <property type="component" value="Chromosome 5"/>
</dbReference>
<dbReference type="AlphaFoldDB" id="G7K8R8"/>
<sequence>MSLTRGSSFNYFQNDSSLGYTTRSKTIDTTTSKRSSIMRYQVDDWTKTEPDTLGIVFHQHGKGNRETILTYPFMLVLMNKTSIELATRDIADPSNRTNMIQKLVDILDKINNIERKDEVYEEILQIYDTTNHSDPKEVKASYTRIKAMIEPCLRNFNISTIYDIQMIMHNNVMSSRSMNVVFTRIDFIIQKGLVAQLVARLPSIHM</sequence>
<dbReference type="EnsemblPlants" id="AES97687">
    <property type="protein sequence ID" value="AES97687"/>
    <property type="gene ID" value="MTR_5g058360"/>
</dbReference>
<gene>
    <name evidence="1" type="ordered locus">MTR_5g058360</name>
</gene>
<accession>G7K8R8</accession>
<reference evidence="1 3" key="1">
    <citation type="journal article" date="2011" name="Nature">
        <title>The Medicago genome provides insight into the evolution of rhizobial symbioses.</title>
        <authorList>
            <person name="Young N.D."/>
            <person name="Debelle F."/>
            <person name="Oldroyd G.E."/>
            <person name="Geurts R."/>
            <person name="Cannon S.B."/>
            <person name="Udvardi M.K."/>
            <person name="Benedito V.A."/>
            <person name="Mayer K.F."/>
            <person name="Gouzy J."/>
            <person name="Schoof H."/>
            <person name="Van de Peer Y."/>
            <person name="Proost S."/>
            <person name="Cook D.R."/>
            <person name="Meyers B.C."/>
            <person name="Spannagl M."/>
            <person name="Cheung F."/>
            <person name="De Mita S."/>
            <person name="Krishnakumar V."/>
            <person name="Gundlach H."/>
            <person name="Zhou S."/>
            <person name="Mudge J."/>
            <person name="Bharti A.K."/>
            <person name="Murray J.D."/>
            <person name="Naoumkina M.A."/>
            <person name="Rosen B."/>
            <person name="Silverstein K.A."/>
            <person name="Tang H."/>
            <person name="Rombauts S."/>
            <person name="Zhao P.X."/>
            <person name="Zhou P."/>
            <person name="Barbe V."/>
            <person name="Bardou P."/>
            <person name="Bechner M."/>
            <person name="Bellec A."/>
            <person name="Berger A."/>
            <person name="Berges H."/>
            <person name="Bidwell S."/>
            <person name="Bisseling T."/>
            <person name="Choisne N."/>
            <person name="Couloux A."/>
            <person name="Denny R."/>
            <person name="Deshpande S."/>
            <person name="Dai X."/>
            <person name="Doyle J.J."/>
            <person name="Dudez A.M."/>
            <person name="Farmer A.D."/>
            <person name="Fouteau S."/>
            <person name="Franken C."/>
            <person name="Gibelin C."/>
            <person name="Gish J."/>
            <person name="Goldstein S."/>
            <person name="Gonzalez A.J."/>
            <person name="Green P.J."/>
            <person name="Hallab A."/>
            <person name="Hartog M."/>
            <person name="Hua A."/>
            <person name="Humphray S.J."/>
            <person name="Jeong D.H."/>
            <person name="Jing Y."/>
            <person name="Jocker A."/>
            <person name="Kenton S.M."/>
            <person name="Kim D.J."/>
            <person name="Klee K."/>
            <person name="Lai H."/>
            <person name="Lang C."/>
            <person name="Lin S."/>
            <person name="Macmil S.L."/>
            <person name="Magdelenat G."/>
            <person name="Matthews L."/>
            <person name="McCorrison J."/>
            <person name="Monaghan E.L."/>
            <person name="Mun J.H."/>
            <person name="Najar F.Z."/>
            <person name="Nicholson C."/>
            <person name="Noirot C."/>
            <person name="O'Bleness M."/>
            <person name="Paule C.R."/>
            <person name="Poulain J."/>
            <person name="Prion F."/>
            <person name="Qin B."/>
            <person name="Qu C."/>
            <person name="Retzel E.F."/>
            <person name="Riddle C."/>
            <person name="Sallet E."/>
            <person name="Samain S."/>
            <person name="Samson N."/>
            <person name="Sanders I."/>
            <person name="Saurat O."/>
            <person name="Scarpelli C."/>
            <person name="Schiex T."/>
            <person name="Segurens B."/>
            <person name="Severin A.J."/>
            <person name="Sherrier D.J."/>
            <person name="Shi R."/>
            <person name="Sims S."/>
            <person name="Singer S.R."/>
            <person name="Sinharoy S."/>
            <person name="Sterck L."/>
            <person name="Viollet A."/>
            <person name="Wang B.B."/>
            <person name="Wang K."/>
            <person name="Wang M."/>
            <person name="Wang X."/>
            <person name="Warfsmann J."/>
            <person name="Weissenbach J."/>
            <person name="White D.D."/>
            <person name="White J.D."/>
            <person name="Wiley G.B."/>
            <person name="Wincker P."/>
            <person name="Xing Y."/>
            <person name="Yang L."/>
            <person name="Yao Z."/>
            <person name="Ying F."/>
            <person name="Zhai J."/>
            <person name="Zhou L."/>
            <person name="Zuber A."/>
            <person name="Denarie J."/>
            <person name="Dixon R.A."/>
            <person name="May G.D."/>
            <person name="Schwartz D.C."/>
            <person name="Rogers J."/>
            <person name="Quetier F."/>
            <person name="Town C.D."/>
            <person name="Roe B.A."/>
        </authorList>
    </citation>
    <scope>NUCLEOTIDE SEQUENCE [LARGE SCALE GENOMIC DNA]</scope>
    <source>
        <strain evidence="1">A17</strain>
        <strain evidence="2 3">cv. Jemalong A17</strain>
    </source>
</reference>
<reference evidence="1 3" key="2">
    <citation type="journal article" date="2014" name="BMC Genomics">
        <title>An improved genome release (version Mt4.0) for the model legume Medicago truncatula.</title>
        <authorList>
            <person name="Tang H."/>
            <person name="Krishnakumar V."/>
            <person name="Bidwell S."/>
            <person name="Rosen B."/>
            <person name="Chan A."/>
            <person name="Zhou S."/>
            <person name="Gentzbittel L."/>
            <person name="Childs K.L."/>
            <person name="Yandell M."/>
            <person name="Gundlach H."/>
            <person name="Mayer K.F."/>
            <person name="Schwartz D.C."/>
            <person name="Town C.D."/>
        </authorList>
    </citation>
    <scope>GENOME REANNOTATION</scope>
    <source>
        <strain evidence="2 3">cv. Jemalong A17</strain>
    </source>
</reference>
<dbReference type="EMBL" id="CM001221">
    <property type="protein sequence ID" value="AES97687.1"/>
    <property type="molecule type" value="Genomic_DNA"/>
</dbReference>
<dbReference type="PaxDb" id="3880-AES97687"/>
<organism evidence="1 3">
    <name type="scientific">Medicago truncatula</name>
    <name type="common">Barrel medic</name>
    <name type="synonym">Medicago tribuloides</name>
    <dbReference type="NCBI Taxonomy" id="3880"/>
    <lineage>
        <taxon>Eukaryota</taxon>
        <taxon>Viridiplantae</taxon>
        <taxon>Streptophyta</taxon>
        <taxon>Embryophyta</taxon>
        <taxon>Tracheophyta</taxon>
        <taxon>Spermatophyta</taxon>
        <taxon>Magnoliopsida</taxon>
        <taxon>eudicotyledons</taxon>
        <taxon>Gunneridae</taxon>
        <taxon>Pentapetalae</taxon>
        <taxon>rosids</taxon>
        <taxon>fabids</taxon>
        <taxon>Fabales</taxon>
        <taxon>Fabaceae</taxon>
        <taxon>Papilionoideae</taxon>
        <taxon>50 kb inversion clade</taxon>
        <taxon>NPAAA clade</taxon>
        <taxon>Hologalegina</taxon>
        <taxon>IRL clade</taxon>
        <taxon>Trifolieae</taxon>
        <taxon>Medicago</taxon>
    </lineage>
</organism>
<proteinExistence type="predicted"/>
<keyword evidence="3" id="KW-1185">Reference proteome</keyword>
<reference evidence="2" key="3">
    <citation type="submission" date="2015-04" db="UniProtKB">
        <authorList>
            <consortium name="EnsemblPlants"/>
        </authorList>
    </citation>
    <scope>IDENTIFICATION</scope>
    <source>
        <strain evidence="2">cv. Jemalong A17</strain>
    </source>
</reference>
<name>G7K8R8_MEDTR</name>
<evidence type="ECO:0000313" key="2">
    <source>
        <dbReference type="EnsemblPlants" id="AES97687"/>
    </source>
</evidence>
<evidence type="ECO:0000313" key="1">
    <source>
        <dbReference type="EMBL" id="AES97687.1"/>
    </source>
</evidence>
<dbReference type="HOGENOM" id="CLU_1333706_0_0_1"/>
<evidence type="ECO:0000313" key="3">
    <source>
        <dbReference type="Proteomes" id="UP000002051"/>
    </source>
</evidence>